<gene>
    <name evidence="1" type="ORF">GLYMA_10G224600</name>
</gene>
<proteinExistence type="predicted"/>
<evidence type="ECO:0000313" key="1">
    <source>
        <dbReference type="EMBL" id="KRH35140.1"/>
    </source>
</evidence>
<accession>A0A0R0I797</accession>
<name>A0A0R0I797_SOYBN</name>
<evidence type="ECO:0000313" key="2">
    <source>
        <dbReference type="EnsemblPlants" id="KRH35140"/>
    </source>
</evidence>
<dbReference type="EMBL" id="CM000843">
    <property type="protein sequence ID" value="KRH35140.1"/>
    <property type="molecule type" value="Genomic_DNA"/>
</dbReference>
<organism evidence="1">
    <name type="scientific">Glycine max</name>
    <name type="common">Soybean</name>
    <name type="synonym">Glycine hispida</name>
    <dbReference type="NCBI Taxonomy" id="3847"/>
    <lineage>
        <taxon>Eukaryota</taxon>
        <taxon>Viridiplantae</taxon>
        <taxon>Streptophyta</taxon>
        <taxon>Embryophyta</taxon>
        <taxon>Tracheophyta</taxon>
        <taxon>Spermatophyta</taxon>
        <taxon>Magnoliopsida</taxon>
        <taxon>eudicotyledons</taxon>
        <taxon>Gunneridae</taxon>
        <taxon>Pentapetalae</taxon>
        <taxon>rosids</taxon>
        <taxon>fabids</taxon>
        <taxon>Fabales</taxon>
        <taxon>Fabaceae</taxon>
        <taxon>Papilionoideae</taxon>
        <taxon>50 kb inversion clade</taxon>
        <taxon>NPAAA clade</taxon>
        <taxon>indigoferoid/millettioid clade</taxon>
        <taxon>Phaseoleae</taxon>
        <taxon>Glycine</taxon>
        <taxon>Glycine subgen. Soja</taxon>
    </lineage>
</organism>
<dbReference type="Proteomes" id="UP000008827">
    <property type="component" value="Chromosome 10"/>
</dbReference>
<dbReference type="AlphaFoldDB" id="A0A0R0I797"/>
<dbReference type="InParanoid" id="A0A0R0I797"/>
<reference evidence="2" key="2">
    <citation type="submission" date="2018-02" db="UniProtKB">
        <authorList>
            <consortium name="EnsemblPlants"/>
        </authorList>
    </citation>
    <scope>IDENTIFICATION</scope>
    <source>
        <strain evidence="2">Williams 82</strain>
    </source>
</reference>
<dbReference type="Gramene" id="KRH35140">
    <property type="protein sequence ID" value="KRH35140"/>
    <property type="gene ID" value="GLYMA_10G224600"/>
</dbReference>
<dbReference type="EnsemblPlants" id="KRH35140">
    <property type="protein sequence ID" value="KRH35140"/>
    <property type="gene ID" value="GLYMA_10G224600"/>
</dbReference>
<protein>
    <submittedName>
        <fullName evidence="1 2">Uncharacterized protein</fullName>
    </submittedName>
</protein>
<reference evidence="1" key="3">
    <citation type="submission" date="2018-07" db="EMBL/GenBank/DDBJ databases">
        <title>WGS assembly of Glycine max.</title>
        <authorList>
            <person name="Schmutz J."/>
            <person name="Cannon S."/>
            <person name="Schlueter J."/>
            <person name="Ma J."/>
            <person name="Mitros T."/>
            <person name="Nelson W."/>
            <person name="Hyten D."/>
            <person name="Song Q."/>
            <person name="Thelen J."/>
            <person name="Cheng J."/>
            <person name="Xu D."/>
            <person name="Hellsten U."/>
            <person name="May G."/>
            <person name="Yu Y."/>
            <person name="Sakurai T."/>
            <person name="Umezawa T."/>
            <person name="Bhattacharyya M."/>
            <person name="Sandhu D."/>
            <person name="Valliyodan B."/>
            <person name="Lindquist E."/>
            <person name="Peto M."/>
            <person name="Grant D."/>
            <person name="Shu S."/>
            <person name="Goodstein D."/>
            <person name="Barry K."/>
            <person name="Futrell-Griggs M."/>
            <person name="Abernathy B."/>
            <person name="Du J."/>
            <person name="Tian Z."/>
            <person name="Zhu L."/>
            <person name="Gill N."/>
            <person name="Joshi T."/>
            <person name="Libault M."/>
            <person name="Sethuraman A."/>
            <person name="Zhang X."/>
            <person name="Shinozaki K."/>
            <person name="Nguyen H."/>
            <person name="Wing R."/>
            <person name="Cregan P."/>
            <person name="Specht J."/>
            <person name="Grimwood J."/>
            <person name="Rokhsar D."/>
            <person name="Stacey G."/>
            <person name="Shoemaker R."/>
            <person name="Jackson S."/>
        </authorList>
    </citation>
    <scope>NUCLEOTIDE SEQUENCE</scope>
    <source>
        <tissue evidence="1">Callus</tissue>
    </source>
</reference>
<keyword evidence="3" id="KW-1185">Reference proteome</keyword>
<sequence>MNNQKPLRNCSMQFELCIIGLHLNYENITPNKIPLSLSKTHEVCEKRRHKQVIISFLPTLKQYLLALISPFLLIDTLPMYDNYSNSKNQLCPQISPIGTFSTFKKASQHPSEHIRPTASTISTHCQQ</sequence>
<reference evidence="1 2" key="1">
    <citation type="journal article" date="2010" name="Nature">
        <title>Genome sequence of the palaeopolyploid soybean.</title>
        <authorList>
            <person name="Schmutz J."/>
            <person name="Cannon S.B."/>
            <person name="Schlueter J."/>
            <person name="Ma J."/>
            <person name="Mitros T."/>
            <person name="Nelson W."/>
            <person name="Hyten D.L."/>
            <person name="Song Q."/>
            <person name="Thelen J.J."/>
            <person name="Cheng J."/>
            <person name="Xu D."/>
            <person name="Hellsten U."/>
            <person name="May G.D."/>
            <person name="Yu Y."/>
            <person name="Sakurai T."/>
            <person name="Umezawa T."/>
            <person name="Bhattacharyya M.K."/>
            <person name="Sandhu D."/>
            <person name="Valliyodan B."/>
            <person name="Lindquist E."/>
            <person name="Peto M."/>
            <person name="Grant D."/>
            <person name="Shu S."/>
            <person name="Goodstein D."/>
            <person name="Barry K."/>
            <person name="Futrell-Griggs M."/>
            <person name="Abernathy B."/>
            <person name="Du J."/>
            <person name="Tian Z."/>
            <person name="Zhu L."/>
            <person name="Gill N."/>
            <person name="Joshi T."/>
            <person name="Libault M."/>
            <person name="Sethuraman A."/>
            <person name="Zhang X.-C."/>
            <person name="Shinozaki K."/>
            <person name="Nguyen H.T."/>
            <person name="Wing R.A."/>
            <person name="Cregan P."/>
            <person name="Specht J."/>
            <person name="Grimwood J."/>
            <person name="Rokhsar D."/>
            <person name="Stacey G."/>
            <person name="Shoemaker R.C."/>
            <person name="Jackson S.A."/>
        </authorList>
    </citation>
    <scope>NUCLEOTIDE SEQUENCE</scope>
    <source>
        <strain evidence="2">cv. Williams 82</strain>
        <tissue evidence="1">Callus</tissue>
    </source>
</reference>
<evidence type="ECO:0000313" key="3">
    <source>
        <dbReference type="Proteomes" id="UP000008827"/>
    </source>
</evidence>